<name>A0AAD5GDZ8_AMBAR</name>
<dbReference type="Proteomes" id="UP001206925">
    <property type="component" value="Unassembled WGS sequence"/>
</dbReference>
<gene>
    <name evidence="1" type="ORF">M8C21_004926</name>
</gene>
<feature type="non-terminal residue" evidence="1">
    <location>
        <position position="391"/>
    </location>
</feature>
<protein>
    <submittedName>
        <fullName evidence="1">Uncharacterized protein</fullName>
    </submittedName>
</protein>
<dbReference type="EMBL" id="JAMZMK010008917">
    <property type="protein sequence ID" value="KAI7737964.1"/>
    <property type="molecule type" value="Genomic_DNA"/>
</dbReference>
<organism evidence="1 2">
    <name type="scientific">Ambrosia artemisiifolia</name>
    <name type="common">Common ragweed</name>
    <dbReference type="NCBI Taxonomy" id="4212"/>
    <lineage>
        <taxon>Eukaryota</taxon>
        <taxon>Viridiplantae</taxon>
        <taxon>Streptophyta</taxon>
        <taxon>Embryophyta</taxon>
        <taxon>Tracheophyta</taxon>
        <taxon>Spermatophyta</taxon>
        <taxon>Magnoliopsida</taxon>
        <taxon>eudicotyledons</taxon>
        <taxon>Gunneridae</taxon>
        <taxon>Pentapetalae</taxon>
        <taxon>asterids</taxon>
        <taxon>campanulids</taxon>
        <taxon>Asterales</taxon>
        <taxon>Asteraceae</taxon>
        <taxon>Asteroideae</taxon>
        <taxon>Heliantheae alliance</taxon>
        <taxon>Heliantheae</taxon>
        <taxon>Ambrosia</taxon>
    </lineage>
</organism>
<reference evidence="1" key="1">
    <citation type="submission" date="2022-06" db="EMBL/GenBank/DDBJ databases">
        <title>Uncovering the hologenomic basis of an extraordinary plant invasion.</title>
        <authorList>
            <person name="Bieker V.C."/>
            <person name="Martin M.D."/>
            <person name="Gilbert T."/>
            <person name="Hodgins K."/>
            <person name="Battlay P."/>
            <person name="Petersen B."/>
            <person name="Wilson J."/>
        </authorList>
    </citation>
    <scope>NUCLEOTIDE SEQUENCE</scope>
    <source>
        <strain evidence="1">AA19_3_7</strain>
        <tissue evidence="1">Leaf</tissue>
    </source>
</reference>
<keyword evidence="2" id="KW-1185">Reference proteome</keyword>
<sequence length="391" mass="44091">SIVTNLLEDLIDVCDEDGDVRTVFFFRFSQIEWIGSATGPYQSFFDTSPPLHEPDKNVGTACVVFQANTHIIVILRSGGGDVPYRVPLPGHNLPRMPQLHNLLSVLHHHMRLYLPNTINVGPVRRTTTTVCSVHVSPWDDKPYQVLPNGEISYYDERDVVSFLDPPKQLIPLDPSTYNPAAYLWKKIDDIPEERRHRLLTLLNPRLITRAWEVAGTRYDSSKLAKKSSSSLLTGESGAKLLEFWHCRTNGGPLAVAWINYFKTALFCCIDGQTFGRVIDASVFRGSSRAFAPLYFTVREVNEVVSTEEPCDVAYEFGNGLLDLQEYPQGFPKPGKHPWPFNDAVVIYVRNLGPGVMVGQAWQEGEDLNQVPKKLCSEILMVKDYAHLDTSW</sequence>
<proteinExistence type="predicted"/>
<dbReference type="PANTHER" id="PTHR37201:SF1">
    <property type="entry name" value="WD REPEAT PROTEIN"/>
    <property type="match status" value="1"/>
</dbReference>
<evidence type="ECO:0000313" key="2">
    <source>
        <dbReference type="Proteomes" id="UP001206925"/>
    </source>
</evidence>
<comment type="caution">
    <text evidence="1">The sequence shown here is derived from an EMBL/GenBank/DDBJ whole genome shotgun (WGS) entry which is preliminary data.</text>
</comment>
<dbReference type="AlphaFoldDB" id="A0AAD5GDZ8"/>
<dbReference type="PANTHER" id="PTHR37201">
    <property type="entry name" value="WD REPEAT PROTEIN"/>
    <property type="match status" value="1"/>
</dbReference>
<accession>A0AAD5GDZ8</accession>
<evidence type="ECO:0000313" key="1">
    <source>
        <dbReference type="EMBL" id="KAI7737964.1"/>
    </source>
</evidence>